<proteinExistence type="predicted"/>
<dbReference type="EMBL" id="BK015643">
    <property type="protein sequence ID" value="DAE17649.1"/>
    <property type="molecule type" value="Genomic_DNA"/>
</dbReference>
<organism evidence="1">
    <name type="scientific">Podoviridae sp. ctx0K11</name>
    <dbReference type="NCBI Taxonomy" id="2825287"/>
    <lineage>
        <taxon>Viruses</taxon>
        <taxon>Duplodnaviria</taxon>
        <taxon>Heunggongvirae</taxon>
        <taxon>Uroviricota</taxon>
        <taxon>Caudoviricetes</taxon>
    </lineage>
</organism>
<evidence type="ECO:0000313" key="1">
    <source>
        <dbReference type="EMBL" id="DAE17649.1"/>
    </source>
</evidence>
<accession>A0A8S5QFR8</accession>
<name>A0A8S5QFR8_9CAUD</name>
<protein>
    <submittedName>
        <fullName evidence="1">Uncharacterized protein</fullName>
    </submittedName>
</protein>
<sequence length="70" mass="8869">MPRYLKTAGNLMDDCWQRYVKRLIDRERNRQAVRDWLSRFWIWRPYSKYSLSEQELRDRGFENLNERNNQ</sequence>
<reference evidence="1" key="1">
    <citation type="journal article" date="2021" name="Proc. Natl. Acad. Sci. U.S.A.">
        <title>A Catalog of Tens of Thousands of Viruses from Human Metagenomes Reveals Hidden Associations with Chronic Diseases.</title>
        <authorList>
            <person name="Tisza M.J."/>
            <person name="Buck C.B."/>
        </authorList>
    </citation>
    <scope>NUCLEOTIDE SEQUENCE</scope>
    <source>
        <strain evidence="1">Ctx0K11</strain>
    </source>
</reference>